<accession>A0A0F9TEC8</accession>
<name>A0A0F9TEC8_9ZZZZ</name>
<protein>
    <recommendedName>
        <fullName evidence="2">N-acetylglucosaminyltransferase</fullName>
    </recommendedName>
</protein>
<dbReference type="PANTHER" id="PTHR12224">
    <property type="entry name" value="BETA-1,4-MANNOSYL-GLYCOPROTEIN BETA-1,4-N-ACETYLGLUCOSAMINYL-TRANSFERASE"/>
    <property type="match status" value="1"/>
</dbReference>
<dbReference type="GO" id="GO:0016020">
    <property type="term" value="C:membrane"/>
    <property type="evidence" value="ECO:0007669"/>
    <property type="project" value="InterPro"/>
</dbReference>
<comment type="caution">
    <text evidence="1">The sequence shown here is derived from an EMBL/GenBank/DDBJ whole genome shotgun (WGS) entry which is preliminary data.</text>
</comment>
<dbReference type="PANTHER" id="PTHR12224:SF0">
    <property type="entry name" value="BETA-1,4-MANNOSYL-GLYCOPROTEIN 4-BETA-N-ACETYLGLUCOSAMINYLTRANSFERASE"/>
    <property type="match status" value="1"/>
</dbReference>
<dbReference type="GO" id="GO:0003830">
    <property type="term" value="F:beta-1,4-mannosylglycoprotein 4-beta-N-acetylglucosaminyltransferase activity"/>
    <property type="evidence" value="ECO:0007669"/>
    <property type="project" value="InterPro"/>
</dbReference>
<sequence>MIYDCFTFFDELMLLEIRLKELSPVVDKFVLVESTHTHSGKPKRLYYDEVKDDEVFAPFKDKITHVVYNPAVFAPNRFDNDRNQRNYIAIGLDNAQPDDIIIVSDLDEIVDHRTIALMEDYQVPIHLRMKLFYYFFNCRANQDWWYPAFCRYRDYYTADALRLAKPDAIITNAGWHFSYLVPPEDIPKKLEAFAHAEFDTDYHKDTDRLKRCVENNEDIFERSDMTFSIEPLDAPQCVMENEDKYTQFIKRQADIACHAG</sequence>
<organism evidence="1">
    <name type="scientific">marine sediment metagenome</name>
    <dbReference type="NCBI Taxonomy" id="412755"/>
    <lineage>
        <taxon>unclassified sequences</taxon>
        <taxon>metagenomes</taxon>
        <taxon>ecological metagenomes</taxon>
    </lineage>
</organism>
<dbReference type="InterPro" id="IPR006813">
    <property type="entry name" value="Glyco_trans_17"/>
</dbReference>
<dbReference type="EMBL" id="LAZR01000276">
    <property type="protein sequence ID" value="KKN77579.1"/>
    <property type="molecule type" value="Genomic_DNA"/>
</dbReference>
<dbReference type="GO" id="GO:0006044">
    <property type="term" value="P:N-acetylglucosamine metabolic process"/>
    <property type="evidence" value="ECO:0007669"/>
    <property type="project" value="TreeGrafter"/>
</dbReference>
<evidence type="ECO:0008006" key="2">
    <source>
        <dbReference type="Google" id="ProtNLM"/>
    </source>
</evidence>
<dbReference type="Pfam" id="PF04724">
    <property type="entry name" value="Glyco_transf_17"/>
    <property type="match status" value="1"/>
</dbReference>
<evidence type="ECO:0000313" key="1">
    <source>
        <dbReference type="EMBL" id="KKN77579.1"/>
    </source>
</evidence>
<gene>
    <name evidence="1" type="ORF">LCGC14_0358540</name>
</gene>
<proteinExistence type="predicted"/>
<dbReference type="AlphaFoldDB" id="A0A0F9TEC8"/>
<reference evidence="1" key="1">
    <citation type="journal article" date="2015" name="Nature">
        <title>Complex archaea that bridge the gap between prokaryotes and eukaryotes.</title>
        <authorList>
            <person name="Spang A."/>
            <person name="Saw J.H."/>
            <person name="Jorgensen S.L."/>
            <person name="Zaremba-Niedzwiedzka K."/>
            <person name="Martijn J."/>
            <person name="Lind A.E."/>
            <person name="van Eijk R."/>
            <person name="Schleper C."/>
            <person name="Guy L."/>
            <person name="Ettema T.J."/>
        </authorList>
    </citation>
    <scope>NUCLEOTIDE SEQUENCE</scope>
</reference>